<organism evidence="3 4">
    <name type="scientific">Nakamurella panacisegetis</name>
    <dbReference type="NCBI Taxonomy" id="1090615"/>
    <lineage>
        <taxon>Bacteria</taxon>
        <taxon>Bacillati</taxon>
        <taxon>Actinomycetota</taxon>
        <taxon>Actinomycetes</taxon>
        <taxon>Nakamurellales</taxon>
        <taxon>Nakamurellaceae</taxon>
        <taxon>Nakamurella</taxon>
    </lineage>
</organism>
<evidence type="ECO:0008006" key="5">
    <source>
        <dbReference type="Google" id="ProtNLM"/>
    </source>
</evidence>
<proteinExistence type="predicted"/>
<dbReference type="PANTHER" id="PTHR41349">
    <property type="match status" value="1"/>
</dbReference>
<feature type="region of interest" description="Disordered" evidence="1">
    <location>
        <begin position="750"/>
        <end position="807"/>
    </location>
</feature>
<reference evidence="3 4" key="1">
    <citation type="submission" date="2016-10" db="EMBL/GenBank/DDBJ databases">
        <authorList>
            <person name="de Groot N.N."/>
        </authorList>
    </citation>
    <scope>NUCLEOTIDE SEQUENCE [LARGE SCALE GENOMIC DNA]</scope>
    <source>
        <strain evidence="4">P4-7,KCTC 19426,CECT 7604</strain>
    </source>
</reference>
<dbReference type="PANTHER" id="PTHR41349:SF1">
    <property type="entry name" value="PROTEIN CBG08683"/>
    <property type="match status" value="1"/>
</dbReference>
<accession>A0A1H0S402</accession>
<evidence type="ECO:0000256" key="1">
    <source>
        <dbReference type="SAM" id="MobiDB-lite"/>
    </source>
</evidence>
<feature type="transmembrane region" description="Helical" evidence="2">
    <location>
        <begin position="12"/>
        <end position="36"/>
    </location>
</feature>
<keyword evidence="2" id="KW-0472">Membrane</keyword>
<name>A0A1H0S402_9ACTN</name>
<feature type="transmembrane region" description="Helical" evidence="2">
    <location>
        <begin position="925"/>
        <end position="950"/>
    </location>
</feature>
<dbReference type="OrthoDB" id="3414047at2"/>
<sequence>MGSNQRPAAKRGTWISFICGVLLVLATTAFGMLAVVPGATAASPVTAPDGTLALSTANPKVGDTLTFAFATTAAEVDGRNWVAIYDHPSDGPFDQAYHKASTHYVYVTTVNGIATLPTTGMTAGSKVAYFLAKDGYTWLADPVAFTLLAAGATVPTGTLTLTTPHPEVGDPITFSYATATPDPKNWIGAYDNPADGPVNQAKGAAATVWDYVKSATGTLTLATTSMTAGVKSAYLLYQDGYQWLAVPVSFYLLPAAPPVTTTTTTSTTSTAPASGTFKLSPANPTVDDTLTFTYSTTKVAANNWVGLYADPNGGPYDQTSHQSSTVWSYTGNASGTVTFSAASLGVGKHVAYFLYDDGYTWLAQPILFTVAAAPPVTGTTGPHFVTDDFPLTPHTVGAPVSQKISALWTGDSTGVTFTKESGDDWLKVSSAGVVTGTAPAGVPVHPGSITVLADDGKGDTGRLSLDVPVVAAGTPPVIVAATWNLWDAGTHVDDAEHKELAAIVDDGLTVIGVQESAGTTAAKLADDLGWYSYQSAGDVGLISAFPISSTVVPSVTLPAAAATITVGTRAIRVWTAHLDESDYGPDRACFNSATDLAVHETTTTRYAQAKALTAAMAPDLARAGTAPVILLGDLASPSEKDWTAATSASHCQAGAVAWPVPRALQAAGLVDSYRDYSPDPAADPANTWSPVQLTHTSPTGQEPQDRIDYVDYAGGLNVVEAHDLATGWPTPEPDVSANDWTSDHEAAVTTFSLGTPTPPTSPTSTTKPTSSAPSTGRPSTPVSPTTPTTASTGTSRNPSTSTTDSGHLLLRLNKTTVPQGGSVIVTVSDAPARTSFQVYLHSQPVLLGALTVDLHGGSSQSFTIPAGTPVGAHQIALVRVGGTIAMAALTVTAASVNSSGTPGGTSGVLVPTSAATTSSVPANPLAFTGFAIGLPILIGTGLIVLGVLLARRRRGRHA</sequence>
<evidence type="ECO:0000313" key="4">
    <source>
        <dbReference type="Proteomes" id="UP000198741"/>
    </source>
</evidence>
<dbReference type="RefSeq" id="WP_090479148.1">
    <property type="nucleotide sequence ID" value="NZ_LT629710.1"/>
</dbReference>
<protein>
    <recommendedName>
        <fullName evidence="5">Endonuclease/Exonuclease/phosphatase family protein</fullName>
    </recommendedName>
</protein>
<dbReference type="InterPro" id="IPR036691">
    <property type="entry name" value="Endo/exonu/phosph_ase_sf"/>
</dbReference>
<keyword evidence="2" id="KW-0812">Transmembrane</keyword>
<dbReference type="EMBL" id="LT629710">
    <property type="protein sequence ID" value="SDP35988.1"/>
    <property type="molecule type" value="Genomic_DNA"/>
</dbReference>
<evidence type="ECO:0000256" key="2">
    <source>
        <dbReference type="SAM" id="Phobius"/>
    </source>
</evidence>
<keyword evidence="2" id="KW-1133">Transmembrane helix</keyword>
<dbReference type="Gene3D" id="3.60.10.10">
    <property type="entry name" value="Endonuclease/exonuclease/phosphatase"/>
    <property type="match status" value="1"/>
</dbReference>
<feature type="region of interest" description="Disordered" evidence="1">
    <location>
        <begin position="675"/>
        <end position="705"/>
    </location>
</feature>
<dbReference type="AlphaFoldDB" id="A0A1H0S402"/>
<evidence type="ECO:0000313" key="3">
    <source>
        <dbReference type="EMBL" id="SDP35988.1"/>
    </source>
</evidence>
<dbReference type="STRING" id="1090615.SAMN04515671_3876"/>
<dbReference type="SUPFAM" id="SSF56219">
    <property type="entry name" value="DNase I-like"/>
    <property type="match status" value="1"/>
</dbReference>
<feature type="compositionally biased region" description="Low complexity" evidence="1">
    <location>
        <begin position="762"/>
        <end position="796"/>
    </location>
</feature>
<dbReference type="Proteomes" id="UP000198741">
    <property type="component" value="Chromosome I"/>
</dbReference>
<keyword evidence="4" id="KW-1185">Reference proteome</keyword>
<gene>
    <name evidence="3" type="ORF">SAMN04515671_3876</name>
</gene>
<feature type="compositionally biased region" description="Polar residues" evidence="1">
    <location>
        <begin position="686"/>
        <end position="702"/>
    </location>
</feature>